<dbReference type="KEGG" id="mros:EHO51_00755"/>
<keyword evidence="3" id="KW-0408">Iron</keyword>
<evidence type="ECO:0000256" key="2">
    <source>
        <dbReference type="ARBA" id="ARBA00022723"/>
    </source>
</evidence>
<evidence type="ECO:0000313" key="8">
    <source>
        <dbReference type="EMBL" id="AZG75392.1"/>
    </source>
</evidence>
<dbReference type="Proteomes" id="UP000273982">
    <property type="component" value="Chromosome"/>
</dbReference>
<dbReference type="PROSITE" id="PS51296">
    <property type="entry name" value="RIESKE"/>
    <property type="match status" value="1"/>
</dbReference>
<keyword evidence="1" id="KW-0001">2Fe-2S</keyword>
<dbReference type="InterPro" id="IPR036922">
    <property type="entry name" value="Rieske_2Fe-2S_sf"/>
</dbReference>
<comment type="cofactor">
    <cofactor evidence="5">
        <name>[2Fe-2S] cluster</name>
        <dbReference type="ChEBI" id="CHEBI:190135"/>
    </cofactor>
</comment>
<dbReference type="InterPro" id="IPR017941">
    <property type="entry name" value="Rieske_2Fe-2S"/>
</dbReference>
<evidence type="ECO:0000256" key="6">
    <source>
        <dbReference type="ARBA" id="ARBA00038001"/>
    </source>
</evidence>
<dbReference type="AlphaFoldDB" id="A0A3G8M2N4"/>
<evidence type="ECO:0000313" key="9">
    <source>
        <dbReference type="Proteomes" id="UP000273982"/>
    </source>
</evidence>
<dbReference type="PANTHER" id="PTHR21496">
    <property type="entry name" value="FERREDOXIN-RELATED"/>
    <property type="match status" value="1"/>
</dbReference>
<accession>A0A3G8M2N4</accession>
<dbReference type="RefSeq" id="WP_124737281.1">
    <property type="nucleotide sequence ID" value="NZ_CP034086.1"/>
</dbReference>
<evidence type="ECO:0000256" key="3">
    <source>
        <dbReference type="ARBA" id="ARBA00023004"/>
    </source>
</evidence>
<evidence type="ECO:0000256" key="4">
    <source>
        <dbReference type="ARBA" id="ARBA00023014"/>
    </source>
</evidence>
<dbReference type="Pfam" id="PF00355">
    <property type="entry name" value="Rieske"/>
    <property type="match status" value="1"/>
</dbReference>
<sequence>MAFTAICNTGAVSEGGMGLFHAGKKSVLLVWPSGGELKAYRGRCPHADMPLSEATFNGQTVTCPHHQWGFDSTSGKCVTHLVRNTLHPYALRVEGDEIQVDVGPVKPARTPAPA</sequence>
<dbReference type="SUPFAM" id="SSF50022">
    <property type="entry name" value="ISP domain"/>
    <property type="match status" value="1"/>
</dbReference>
<dbReference type="GO" id="GO:0046872">
    <property type="term" value="F:metal ion binding"/>
    <property type="evidence" value="ECO:0007669"/>
    <property type="project" value="UniProtKB-KW"/>
</dbReference>
<reference evidence="8 9" key="1">
    <citation type="submission" date="2018-11" db="EMBL/GenBank/DDBJ databases">
        <title>Genome squencing of methanotrophic bacteria isolated from alkaline groundwater in Korea.</title>
        <authorList>
            <person name="Nguyen L.N."/>
        </authorList>
    </citation>
    <scope>NUCLEOTIDE SEQUENCE [LARGE SCALE GENOMIC DNA]</scope>
    <source>
        <strain evidence="8 9">GW6</strain>
    </source>
</reference>
<comment type="similarity">
    <text evidence="6">Belongs to the bacterial ring-hydroxylating dioxygenase ferredoxin component family.</text>
</comment>
<dbReference type="EMBL" id="CP034086">
    <property type="protein sequence ID" value="AZG75392.1"/>
    <property type="molecule type" value="Genomic_DNA"/>
</dbReference>
<dbReference type="PANTHER" id="PTHR21496:SF0">
    <property type="entry name" value="RIESKE DOMAIN-CONTAINING PROTEIN"/>
    <property type="match status" value="1"/>
</dbReference>
<proteinExistence type="inferred from homology"/>
<keyword evidence="2" id="KW-0479">Metal-binding</keyword>
<keyword evidence="4" id="KW-0411">Iron-sulfur</keyword>
<name>A0A3G8M2N4_9HYPH</name>
<organism evidence="8 9">
    <name type="scientific">Methylocystis rosea</name>
    <dbReference type="NCBI Taxonomy" id="173366"/>
    <lineage>
        <taxon>Bacteria</taxon>
        <taxon>Pseudomonadati</taxon>
        <taxon>Pseudomonadota</taxon>
        <taxon>Alphaproteobacteria</taxon>
        <taxon>Hyphomicrobiales</taxon>
        <taxon>Methylocystaceae</taxon>
        <taxon>Methylocystis</taxon>
    </lineage>
</organism>
<protein>
    <submittedName>
        <fullName evidence="8">Ferredoxin</fullName>
    </submittedName>
</protein>
<feature type="domain" description="Rieske" evidence="7">
    <location>
        <begin position="4"/>
        <end position="100"/>
    </location>
</feature>
<dbReference type="GO" id="GO:0051537">
    <property type="term" value="F:2 iron, 2 sulfur cluster binding"/>
    <property type="evidence" value="ECO:0007669"/>
    <property type="project" value="UniProtKB-KW"/>
</dbReference>
<dbReference type="Gene3D" id="2.102.10.10">
    <property type="entry name" value="Rieske [2Fe-2S] iron-sulphur domain"/>
    <property type="match status" value="1"/>
</dbReference>
<evidence type="ECO:0000256" key="5">
    <source>
        <dbReference type="ARBA" id="ARBA00034078"/>
    </source>
</evidence>
<evidence type="ECO:0000259" key="7">
    <source>
        <dbReference type="PROSITE" id="PS51296"/>
    </source>
</evidence>
<gene>
    <name evidence="8" type="ORF">EHO51_00755</name>
</gene>
<evidence type="ECO:0000256" key="1">
    <source>
        <dbReference type="ARBA" id="ARBA00022714"/>
    </source>
</evidence>